<dbReference type="Proteomes" id="UP000006094">
    <property type="component" value="Chromosome"/>
</dbReference>
<proteinExistence type="predicted"/>
<dbReference type="KEGG" id="cad:Curi_c14610"/>
<dbReference type="InterPro" id="IPR000182">
    <property type="entry name" value="GNAT_dom"/>
</dbReference>
<dbReference type="OrthoDB" id="9794566at2"/>
<dbReference type="CDD" id="cd04301">
    <property type="entry name" value="NAT_SF"/>
    <property type="match status" value="1"/>
</dbReference>
<evidence type="ECO:0000256" key="1">
    <source>
        <dbReference type="ARBA" id="ARBA00022679"/>
    </source>
</evidence>
<dbReference type="Gene3D" id="3.40.630.30">
    <property type="match status" value="1"/>
</dbReference>
<gene>
    <name evidence="4" type="ordered locus">Curi_c14610</name>
</gene>
<dbReference type="InterPro" id="IPR050680">
    <property type="entry name" value="YpeA/RimI_acetyltransf"/>
</dbReference>
<dbReference type="AlphaFoldDB" id="K0B1D8"/>
<reference evidence="4 5" key="1">
    <citation type="journal article" date="2012" name="PLoS ONE">
        <title>The purine-utilizing bacterium Clostridium acidurici 9a: a genome-guided metabolic reconsideration.</title>
        <authorList>
            <person name="Hartwich K."/>
            <person name="Poehlein A."/>
            <person name="Daniel R."/>
        </authorList>
    </citation>
    <scope>NUCLEOTIDE SEQUENCE [LARGE SCALE GENOMIC DNA]</scope>
    <source>
        <strain evidence="5">ATCC 7906 / DSM 604 / BCRC 14475 / CIP 104303 / KCTC 5404 / NCIMB 10678 / 9a</strain>
    </source>
</reference>
<name>K0B1D8_GOTA9</name>
<dbReference type="STRING" id="1128398.Curi_c14610"/>
<sequence length="198" mass="23139">MEKYKINKVSDLDERYIDDVVVIFVDGLYNVLNTISTDKDVLKELFRSTLDFSMFYAYIYEDKVIGILGLGNNKKRPICLKKDICQKTLGKFKGFMMYIQMKSILGKPIVRNSDEGHVDYLATDAKYRGRGVATQLIKFLHSNINYKSYLLGVFSKNTNAKRLYEKLGFEQFEEQSNFFMSYRGHGSIIRMRLRVKRV</sequence>
<dbReference type="SUPFAM" id="SSF55729">
    <property type="entry name" value="Acyl-CoA N-acyltransferases (Nat)"/>
    <property type="match status" value="1"/>
</dbReference>
<dbReference type="PROSITE" id="PS51186">
    <property type="entry name" value="GNAT"/>
    <property type="match status" value="1"/>
</dbReference>
<dbReference type="PANTHER" id="PTHR43420:SF44">
    <property type="entry name" value="ACETYLTRANSFERASE YPEA"/>
    <property type="match status" value="1"/>
</dbReference>
<dbReference type="RefSeq" id="WP_014967608.1">
    <property type="nucleotide sequence ID" value="NC_018664.1"/>
</dbReference>
<evidence type="ECO:0000259" key="3">
    <source>
        <dbReference type="PROSITE" id="PS51186"/>
    </source>
</evidence>
<dbReference type="GO" id="GO:0016747">
    <property type="term" value="F:acyltransferase activity, transferring groups other than amino-acyl groups"/>
    <property type="evidence" value="ECO:0007669"/>
    <property type="project" value="InterPro"/>
</dbReference>
<feature type="domain" description="N-acetyltransferase" evidence="3">
    <location>
        <begin position="7"/>
        <end position="196"/>
    </location>
</feature>
<keyword evidence="5" id="KW-1185">Reference proteome</keyword>
<protein>
    <submittedName>
        <fullName evidence="4">Acetyltransferase, GNAT family</fullName>
    </submittedName>
</protein>
<organism evidence="4 5">
    <name type="scientific">Gottschalkia acidurici (strain ATCC 7906 / DSM 604 / BCRC 14475 / CIP 104303 / KCTC 5404 / NCIMB 10678 / 9a)</name>
    <name type="common">Clostridium acidurici</name>
    <dbReference type="NCBI Taxonomy" id="1128398"/>
    <lineage>
        <taxon>Bacteria</taxon>
        <taxon>Bacillati</taxon>
        <taxon>Bacillota</taxon>
        <taxon>Tissierellia</taxon>
        <taxon>Tissierellales</taxon>
        <taxon>Gottschalkiaceae</taxon>
        <taxon>Gottschalkia</taxon>
    </lineage>
</organism>
<accession>K0B1D8</accession>
<dbReference type="PANTHER" id="PTHR43420">
    <property type="entry name" value="ACETYLTRANSFERASE"/>
    <property type="match status" value="1"/>
</dbReference>
<keyword evidence="1" id="KW-0808">Transferase</keyword>
<dbReference type="InterPro" id="IPR016181">
    <property type="entry name" value="Acyl_CoA_acyltransferase"/>
</dbReference>
<dbReference type="Pfam" id="PF13508">
    <property type="entry name" value="Acetyltransf_7"/>
    <property type="match status" value="1"/>
</dbReference>
<dbReference type="EMBL" id="CP003326">
    <property type="protein sequence ID" value="AFS78471.1"/>
    <property type="molecule type" value="Genomic_DNA"/>
</dbReference>
<dbReference type="eggNOG" id="COG0456">
    <property type="taxonomic scope" value="Bacteria"/>
</dbReference>
<keyword evidence="2" id="KW-0012">Acyltransferase</keyword>
<dbReference type="HOGENOM" id="CLU_118513_0_0_9"/>
<evidence type="ECO:0000313" key="4">
    <source>
        <dbReference type="EMBL" id="AFS78471.1"/>
    </source>
</evidence>
<evidence type="ECO:0000313" key="5">
    <source>
        <dbReference type="Proteomes" id="UP000006094"/>
    </source>
</evidence>
<evidence type="ECO:0000256" key="2">
    <source>
        <dbReference type="ARBA" id="ARBA00023315"/>
    </source>
</evidence>